<dbReference type="SUPFAM" id="SSF52058">
    <property type="entry name" value="L domain-like"/>
    <property type="match status" value="1"/>
</dbReference>
<evidence type="ECO:0000256" key="2">
    <source>
        <dbReference type="ARBA" id="ARBA00022737"/>
    </source>
</evidence>
<keyword evidence="4" id="KW-1185">Reference proteome</keyword>
<name>A0A1S4GV66_ANOGA</name>
<dbReference type="EMBL" id="AAAB01008807">
    <property type="status" value="NOT_ANNOTATED_CDS"/>
    <property type="molecule type" value="Genomic_DNA"/>
</dbReference>
<proteinExistence type="predicted"/>
<dbReference type="PANTHER" id="PTHR45712">
    <property type="entry name" value="AGAP008170-PA"/>
    <property type="match status" value="1"/>
</dbReference>
<dbReference type="Proteomes" id="UP000007062">
    <property type="component" value="Chromosome 2L"/>
</dbReference>
<dbReference type="InterPro" id="IPR001611">
    <property type="entry name" value="Leu-rich_rpt"/>
</dbReference>
<dbReference type="VEuPathDB" id="VectorBase:AGAMI1_014008"/>
<evidence type="ECO:0000313" key="4">
    <source>
        <dbReference type="Proteomes" id="UP000007062"/>
    </source>
</evidence>
<dbReference type="InterPro" id="IPR032675">
    <property type="entry name" value="LRR_dom_sf"/>
</dbReference>
<evidence type="ECO:0000313" key="3">
    <source>
        <dbReference type="EnsemblMetazoa" id="AGAP007466-PA"/>
    </source>
</evidence>
<dbReference type="Gene3D" id="3.80.10.10">
    <property type="entry name" value="Ribonuclease Inhibitor"/>
    <property type="match status" value="2"/>
</dbReference>
<dbReference type="EnsemblMetazoa" id="AGAP007466-RA">
    <property type="protein sequence ID" value="AGAP007466-PA"/>
    <property type="gene ID" value="AGAP007466"/>
</dbReference>
<sequence>MSSCVLGIVNMTSDGGVLLKKTMEKEALVQIQKLIVSSIASGSFLQRITSFVDSVVYVHYREPTFIIADGNTISGIIIGYAPGMRAFIAGSNTHLESLEISQCALDRVPQTIPKITKLNSLSIRQCKITALRLDLLTDNQNLKILDLSHNQIRQLLPVTGRPTRMLSIEKLMLSGNPLSSFDMTVLASMSRLTVLNLLETQIIHFEVSTRITFQNFKTFNFEKNQVTLINLRNLTIPNFESLALGSNIINKLPRMPERLPKLNYFALHRTMLTQLDLSYFRPYQNLAMIYITKNQINSVSASSPVQLPVVRLSLNGNKITTFDISRCDMPNIYLLDLTDNRLTVIPPVYDKYPKIQLTMNGNPVLPCNALLPYKDQLEKSLFKKDQIDVSMACSTTSLLFVGKSTKICCEG</sequence>
<reference evidence="3 4" key="1">
    <citation type="journal article" date="2002" name="Science">
        <title>The genome sequence of the malaria mosquito Anopheles gambiae.</title>
        <authorList>
            <person name="Holt R.A."/>
            <person name="Subramanian G.M."/>
            <person name="Halpern A."/>
            <person name="Sutton G.G."/>
            <person name="Charlab R."/>
            <person name="Nusskern D.R."/>
            <person name="Wincker P."/>
            <person name="Clark A.G."/>
            <person name="Ribeiro J.M."/>
            <person name="Wides R."/>
            <person name="Salzberg S.L."/>
            <person name="Loftus B."/>
            <person name="Yandell M."/>
            <person name="Majoros W.H."/>
            <person name="Rusch D.B."/>
            <person name="Lai Z."/>
            <person name="Kraft C.L."/>
            <person name="Abril J.F."/>
            <person name="Anthouard V."/>
            <person name="Arensburger P."/>
            <person name="Atkinson P.W."/>
            <person name="Baden H."/>
            <person name="de Berardinis V."/>
            <person name="Baldwin D."/>
            <person name="Benes V."/>
            <person name="Biedler J."/>
            <person name="Blass C."/>
            <person name="Bolanos R."/>
            <person name="Boscus D."/>
            <person name="Barnstead M."/>
            <person name="Cai S."/>
            <person name="Center A."/>
            <person name="Chaturverdi K."/>
            <person name="Christophides G.K."/>
            <person name="Chrystal M.A."/>
            <person name="Clamp M."/>
            <person name="Cravchik A."/>
            <person name="Curwen V."/>
            <person name="Dana A."/>
            <person name="Delcher A."/>
            <person name="Dew I."/>
            <person name="Evans C.A."/>
            <person name="Flanigan M."/>
            <person name="Grundschober-Freimoser A."/>
            <person name="Friedli L."/>
            <person name="Gu Z."/>
            <person name="Guan P."/>
            <person name="Guigo R."/>
            <person name="Hillenmeyer M.E."/>
            <person name="Hladun S.L."/>
            <person name="Hogan J.R."/>
            <person name="Hong Y.S."/>
            <person name="Hoover J."/>
            <person name="Jaillon O."/>
            <person name="Ke Z."/>
            <person name="Kodira C."/>
            <person name="Kokoza E."/>
            <person name="Koutsos A."/>
            <person name="Letunic I."/>
            <person name="Levitsky A."/>
            <person name="Liang Y."/>
            <person name="Lin J.J."/>
            <person name="Lobo N.F."/>
            <person name="Lopez J.R."/>
            <person name="Malek J.A."/>
            <person name="McIntosh T.C."/>
            <person name="Meister S."/>
            <person name="Miller J."/>
            <person name="Mobarry C."/>
            <person name="Mongin E."/>
            <person name="Murphy S.D."/>
            <person name="O'Brochta D.A."/>
            <person name="Pfannkoch C."/>
            <person name="Qi R."/>
            <person name="Regier M.A."/>
            <person name="Remington K."/>
            <person name="Shao H."/>
            <person name="Sharakhova M.V."/>
            <person name="Sitter C.D."/>
            <person name="Shetty J."/>
            <person name="Smith T.J."/>
            <person name="Strong R."/>
            <person name="Sun J."/>
            <person name="Thomasova D."/>
            <person name="Ton L.Q."/>
            <person name="Topalis P."/>
            <person name="Tu Z."/>
            <person name="Unger M.F."/>
            <person name="Walenz B."/>
            <person name="Wang A."/>
            <person name="Wang J."/>
            <person name="Wang M."/>
            <person name="Wang X."/>
            <person name="Woodford K.J."/>
            <person name="Wortman J.R."/>
            <person name="Wu M."/>
            <person name="Yao A."/>
            <person name="Zdobnov E.M."/>
            <person name="Zhang H."/>
            <person name="Zhao Q."/>
            <person name="Zhao S."/>
            <person name="Zhu S.C."/>
            <person name="Zhimulev I."/>
            <person name="Coluzzi M."/>
            <person name="della Torre A."/>
            <person name="Roth C.W."/>
            <person name="Louis C."/>
            <person name="Kalush F."/>
            <person name="Mural R.J."/>
            <person name="Myers E.W."/>
            <person name="Adams M.D."/>
            <person name="Smith H.O."/>
            <person name="Broder S."/>
            <person name="Gardner M.J."/>
            <person name="Fraser C.M."/>
            <person name="Birney E."/>
            <person name="Bork P."/>
            <person name="Brey P.T."/>
            <person name="Venter J.C."/>
            <person name="Weissenbach J."/>
            <person name="Kafatos F.C."/>
            <person name="Collins F.H."/>
            <person name="Hoffman S.L."/>
        </authorList>
    </citation>
    <scope>NUCLEOTIDE SEQUENCE [LARGE SCALE GENOMIC DNA]</scope>
    <source>
        <strain evidence="3 4">PEST</strain>
    </source>
</reference>
<organism evidence="3 4">
    <name type="scientific">Anopheles gambiae</name>
    <name type="common">African malaria mosquito</name>
    <dbReference type="NCBI Taxonomy" id="7165"/>
    <lineage>
        <taxon>Eukaryota</taxon>
        <taxon>Metazoa</taxon>
        <taxon>Ecdysozoa</taxon>
        <taxon>Arthropoda</taxon>
        <taxon>Hexapoda</taxon>
        <taxon>Insecta</taxon>
        <taxon>Pterygota</taxon>
        <taxon>Neoptera</taxon>
        <taxon>Endopterygota</taxon>
        <taxon>Diptera</taxon>
        <taxon>Nematocera</taxon>
        <taxon>Culicoidea</taxon>
        <taxon>Culicidae</taxon>
        <taxon>Anophelinae</taxon>
        <taxon>Anopheles</taxon>
    </lineage>
</organism>
<dbReference type="HOGENOM" id="CLU_051559_0_0_1"/>
<reference evidence="3 4" key="2">
    <citation type="journal article" date="2004" name="Trends Parasitol.">
        <title>The Anopheles gambiae genome: an update.</title>
        <authorList>
            <person name="Mongin E."/>
            <person name="Louis C."/>
            <person name="Holt R.A."/>
            <person name="Birney E."/>
            <person name="Collins F.H."/>
        </authorList>
    </citation>
    <scope>NUCLEOTIDE SEQUENCE [LARGE SCALE GENOMIC DNA]</scope>
    <source>
        <strain evidence="3 4">PEST</strain>
    </source>
</reference>
<keyword evidence="1" id="KW-0433">Leucine-rich repeat</keyword>
<accession>A0A1S4GV66</accession>
<keyword evidence="2" id="KW-0677">Repeat</keyword>
<evidence type="ECO:0000256" key="1">
    <source>
        <dbReference type="ARBA" id="ARBA00022614"/>
    </source>
</evidence>
<dbReference type="PANTHER" id="PTHR45712:SF22">
    <property type="entry name" value="INSULIN-LIKE GROWTH FACTOR-BINDING PROTEIN COMPLEX ACID LABILE SUBUNIT"/>
    <property type="match status" value="1"/>
</dbReference>
<dbReference type="InterPro" id="IPR050333">
    <property type="entry name" value="SLRP"/>
</dbReference>
<protein>
    <submittedName>
        <fullName evidence="3">Uncharacterized protein</fullName>
    </submittedName>
</protein>
<dbReference type="Pfam" id="PF00560">
    <property type="entry name" value="LRR_1"/>
    <property type="match status" value="1"/>
</dbReference>
<reference evidence="3" key="3">
    <citation type="submission" date="2020-05" db="UniProtKB">
        <authorList>
            <consortium name="EnsemblMetazoa"/>
        </authorList>
    </citation>
    <scope>IDENTIFICATION</scope>
    <source>
        <strain evidence="3">PEST</strain>
    </source>
</reference>
<dbReference type="AlphaFoldDB" id="A0A1S4GV66"/>
<dbReference type="PROSITE" id="PS51450">
    <property type="entry name" value="LRR"/>
    <property type="match status" value="1"/>
</dbReference>